<evidence type="ECO:0000256" key="2">
    <source>
        <dbReference type="ARBA" id="ARBA00008520"/>
    </source>
</evidence>
<dbReference type="Gene3D" id="3.40.190.10">
    <property type="entry name" value="Periplasmic binding protein-like II"/>
    <property type="match status" value="1"/>
</dbReference>
<dbReference type="PANTHER" id="PTHR43649:SF12">
    <property type="entry name" value="DIACETYLCHITOBIOSE BINDING PROTEIN DASA"/>
    <property type="match status" value="1"/>
</dbReference>
<comment type="similarity">
    <text evidence="2">Belongs to the bacterial solute-binding protein 1 family.</text>
</comment>
<reference evidence="5 6" key="1">
    <citation type="submission" date="2022-09" db="EMBL/GenBank/DDBJ databases">
        <title>Interaction between co-microsymbionts with complementary sets of symbiotic genes in legume-rhizobium systems.</title>
        <authorList>
            <person name="Safronova V."/>
            <person name="Sazanova A."/>
            <person name="Afonin A."/>
            <person name="Chirak E."/>
        </authorList>
    </citation>
    <scope>NUCLEOTIDE SEQUENCE [LARGE SCALE GENOMIC DNA]</scope>
    <source>
        <strain evidence="5 6">A18/4-1</strain>
        <plasmid evidence="5 6">p_unnamed1</plasmid>
    </source>
</reference>
<accession>A0ABY6C7B0</accession>
<feature type="chain" id="PRO_5047154950" evidence="4">
    <location>
        <begin position="29"/>
        <end position="438"/>
    </location>
</feature>
<feature type="signal peptide" evidence="4">
    <location>
        <begin position="1"/>
        <end position="28"/>
    </location>
</feature>
<evidence type="ECO:0000256" key="3">
    <source>
        <dbReference type="ARBA" id="ARBA00022764"/>
    </source>
</evidence>
<dbReference type="Pfam" id="PF13416">
    <property type="entry name" value="SBP_bac_8"/>
    <property type="match status" value="1"/>
</dbReference>
<keyword evidence="4" id="KW-0732">Signal</keyword>
<keyword evidence="5" id="KW-0614">Plasmid</keyword>
<evidence type="ECO:0000313" key="6">
    <source>
        <dbReference type="Proteomes" id="UP001061862"/>
    </source>
</evidence>
<keyword evidence="3" id="KW-0574">Periplasm</keyword>
<dbReference type="EMBL" id="CP104964">
    <property type="protein sequence ID" value="UXN68134.1"/>
    <property type="molecule type" value="Genomic_DNA"/>
</dbReference>
<evidence type="ECO:0000313" key="5">
    <source>
        <dbReference type="EMBL" id="UXN68134.1"/>
    </source>
</evidence>
<evidence type="ECO:0000256" key="4">
    <source>
        <dbReference type="SAM" id="SignalP"/>
    </source>
</evidence>
<dbReference type="InterPro" id="IPR006059">
    <property type="entry name" value="SBP"/>
</dbReference>
<name>A0ABY6C7B0_9HYPH</name>
<keyword evidence="6" id="KW-1185">Reference proteome</keyword>
<geneLocation type="plasmid" evidence="5 6">
    <name>p_unnamed1</name>
</geneLocation>
<dbReference type="RefSeq" id="WP_262165797.1">
    <property type="nucleotide sequence ID" value="NZ_CP104964.1"/>
</dbReference>
<comment type="subcellular location">
    <subcellularLocation>
        <location evidence="1">Periplasm</location>
    </subcellularLocation>
</comment>
<dbReference type="Proteomes" id="UP001061862">
    <property type="component" value="Plasmid p_unnamed1"/>
</dbReference>
<dbReference type="SUPFAM" id="SSF53850">
    <property type="entry name" value="Periplasmic binding protein-like II"/>
    <property type="match status" value="1"/>
</dbReference>
<proteinExistence type="inferred from homology"/>
<dbReference type="InterPro" id="IPR050490">
    <property type="entry name" value="Bact_solute-bd_prot1"/>
</dbReference>
<protein>
    <submittedName>
        <fullName evidence="5">Extracellular solute-binding protein</fullName>
    </submittedName>
</protein>
<dbReference type="PANTHER" id="PTHR43649">
    <property type="entry name" value="ARABINOSE-BINDING PROTEIN-RELATED"/>
    <property type="match status" value="1"/>
</dbReference>
<organism evidence="5 6">
    <name type="scientific">Devosia neptuniae</name>
    <dbReference type="NCBI Taxonomy" id="191302"/>
    <lineage>
        <taxon>Bacteria</taxon>
        <taxon>Pseudomonadati</taxon>
        <taxon>Pseudomonadota</taxon>
        <taxon>Alphaproteobacteria</taxon>
        <taxon>Hyphomicrobiales</taxon>
        <taxon>Devosiaceae</taxon>
        <taxon>Devosia</taxon>
    </lineage>
</organism>
<evidence type="ECO:0000256" key="1">
    <source>
        <dbReference type="ARBA" id="ARBA00004418"/>
    </source>
</evidence>
<sequence length="438" mass="47366">MTSVSKLRRHLPASALRLALLGSVMGIAAVAAAPAVSAQEIRVWSGYPELAPFYEHVAEGMKAQHPDLSVKVEAIALREHEKRLALGLTSGEAAEVIELGTSTATRYLENGLFNAAPDDIAAFVQDPANFNDFFRDSASYDGTVYGLPLFRGQSALYYNTEMFEAAGLTEPPTDMADYTKYAEALTQRDANGAPTVSGWSLRLSGGGQGIAEKFWINMFQYGESLVEQDAAGKWKADFANEQGRAALKQYLENVHTLKTVTIEMPADAEAFEREQTAMFIRESWVIGDIAAKAPDLSYATATLPRGSIVAPVSLWISGEGAEAEAAWAFAQAANEPDNLLWLLDNVGWLPNRSGLDYSAILKAKPALAAFVDYPDTYEFFSLPNIGPVEEILTRTAARLTEAFANPALASDDAAIDAVLVAMQDEINALLQREGLLAE</sequence>
<gene>
    <name evidence="5" type="ORF">N8A98_01085</name>
</gene>